<dbReference type="Proteomes" id="UP000245507">
    <property type="component" value="Unassembled WGS sequence"/>
</dbReference>
<dbReference type="SUPFAM" id="SSF46785">
    <property type="entry name" value="Winged helix' DNA-binding domain"/>
    <property type="match status" value="1"/>
</dbReference>
<evidence type="ECO:0000313" key="4">
    <source>
        <dbReference type="Proteomes" id="UP000245507"/>
    </source>
</evidence>
<name>A0A316TKY1_9ACTN</name>
<gene>
    <name evidence="3" type="ORF">DJ010_01105</name>
</gene>
<dbReference type="OrthoDB" id="5185624at2"/>
<evidence type="ECO:0000313" key="3">
    <source>
        <dbReference type="EMBL" id="PWN04281.1"/>
    </source>
</evidence>
<feature type="compositionally biased region" description="Gly residues" evidence="1">
    <location>
        <begin position="1"/>
        <end position="12"/>
    </location>
</feature>
<feature type="domain" description="HTH marR-type" evidence="2">
    <location>
        <begin position="25"/>
        <end position="155"/>
    </location>
</feature>
<accession>A0A316TKY1</accession>
<keyword evidence="4" id="KW-1185">Reference proteome</keyword>
<evidence type="ECO:0000256" key="1">
    <source>
        <dbReference type="SAM" id="MobiDB-lite"/>
    </source>
</evidence>
<dbReference type="GO" id="GO:0006950">
    <property type="term" value="P:response to stress"/>
    <property type="evidence" value="ECO:0007669"/>
    <property type="project" value="TreeGrafter"/>
</dbReference>
<dbReference type="PANTHER" id="PTHR33164:SF43">
    <property type="entry name" value="HTH-TYPE TRANSCRIPTIONAL REPRESSOR YETL"/>
    <property type="match status" value="1"/>
</dbReference>
<dbReference type="Pfam" id="PF12802">
    <property type="entry name" value="MarR_2"/>
    <property type="match status" value="1"/>
</dbReference>
<sequence length="161" mass="17217">MGVGGEGVGADGGRNQSTTDDGEQFADAVLALLAVARRTRGRLQPLFEDVTVPQLVLLDAVQACGLEGIGAISAYTLLSQPTVTQQAASLEAAGLLRRIPAEDDRRRRVLTLTDRGEQLLAAKRDLVADRLSLAWKSLTPQEQSIAVPLLRHITDLVSHLT</sequence>
<dbReference type="PANTHER" id="PTHR33164">
    <property type="entry name" value="TRANSCRIPTIONAL REGULATOR, MARR FAMILY"/>
    <property type="match status" value="1"/>
</dbReference>
<feature type="region of interest" description="Disordered" evidence="1">
    <location>
        <begin position="1"/>
        <end position="21"/>
    </location>
</feature>
<comment type="caution">
    <text evidence="3">The sequence shown here is derived from an EMBL/GenBank/DDBJ whole genome shotgun (WGS) entry which is preliminary data.</text>
</comment>
<dbReference type="Gene3D" id="1.10.10.10">
    <property type="entry name" value="Winged helix-like DNA-binding domain superfamily/Winged helix DNA-binding domain"/>
    <property type="match status" value="1"/>
</dbReference>
<dbReference type="InterPro" id="IPR000835">
    <property type="entry name" value="HTH_MarR-typ"/>
</dbReference>
<dbReference type="EMBL" id="QGDD01000001">
    <property type="protein sequence ID" value="PWN04281.1"/>
    <property type="molecule type" value="Genomic_DNA"/>
</dbReference>
<dbReference type="GO" id="GO:0003700">
    <property type="term" value="F:DNA-binding transcription factor activity"/>
    <property type="evidence" value="ECO:0007669"/>
    <property type="project" value="InterPro"/>
</dbReference>
<protein>
    <recommendedName>
        <fullName evidence="2">HTH marR-type domain-containing protein</fullName>
    </recommendedName>
</protein>
<dbReference type="InterPro" id="IPR039422">
    <property type="entry name" value="MarR/SlyA-like"/>
</dbReference>
<dbReference type="SMART" id="SM00347">
    <property type="entry name" value="HTH_MARR"/>
    <property type="match status" value="1"/>
</dbReference>
<organism evidence="3 4">
    <name type="scientific">Nocardioides silvaticus</name>
    <dbReference type="NCBI Taxonomy" id="2201891"/>
    <lineage>
        <taxon>Bacteria</taxon>
        <taxon>Bacillati</taxon>
        <taxon>Actinomycetota</taxon>
        <taxon>Actinomycetes</taxon>
        <taxon>Propionibacteriales</taxon>
        <taxon>Nocardioidaceae</taxon>
        <taxon>Nocardioides</taxon>
    </lineage>
</organism>
<reference evidence="3 4" key="1">
    <citation type="submission" date="2018-05" db="EMBL/GenBank/DDBJ databases">
        <title>Nocardioides silvaticus genome.</title>
        <authorList>
            <person name="Li C."/>
            <person name="Wang G."/>
        </authorList>
    </citation>
    <scope>NUCLEOTIDE SEQUENCE [LARGE SCALE GENOMIC DNA]</scope>
    <source>
        <strain evidence="3 4">CCTCC AB 2018079</strain>
    </source>
</reference>
<dbReference type="InterPro" id="IPR036388">
    <property type="entry name" value="WH-like_DNA-bd_sf"/>
</dbReference>
<dbReference type="PROSITE" id="PS50995">
    <property type="entry name" value="HTH_MARR_2"/>
    <property type="match status" value="1"/>
</dbReference>
<dbReference type="AlphaFoldDB" id="A0A316TKY1"/>
<evidence type="ECO:0000259" key="2">
    <source>
        <dbReference type="PROSITE" id="PS50995"/>
    </source>
</evidence>
<dbReference type="PRINTS" id="PR00598">
    <property type="entry name" value="HTHMARR"/>
</dbReference>
<dbReference type="InterPro" id="IPR036390">
    <property type="entry name" value="WH_DNA-bd_sf"/>
</dbReference>
<proteinExistence type="predicted"/>